<dbReference type="SUPFAM" id="SSF56327">
    <property type="entry name" value="LDH C-terminal domain-like"/>
    <property type="match status" value="1"/>
</dbReference>
<dbReference type="InterPro" id="IPR022383">
    <property type="entry name" value="Lactate/malate_DH_C"/>
</dbReference>
<dbReference type="RefSeq" id="WP_042398226.1">
    <property type="nucleotide sequence ID" value="NZ_CYYT01000016.1"/>
</dbReference>
<dbReference type="PANTHER" id="PTHR43128">
    <property type="entry name" value="L-2-HYDROXYCARBOXYLATE DEHYDROGENASE (NAD(P)(+))"/>
    <property type="match status" value="1"/>
</dbReference>
<name>A0A174BF74_9CLOT</name>
<dbReference type="InterPro" id="IPR011304">
    <property type="entry name" value="L-lactate_DH"/>
</dbReference>
<keyword evidence="7" id="KW-0963">Cytoplasm</keyword>
<dbReference type="NCBIfam" id="NF000824">
    <property type="entry name" value="PRK00066.1"/>
    <property type="match status" value="1"/>
</dbReference>
<evidence type="ECO:0000256" key="3">
    <source>
        <dbReference type="ARBA" id="ARBA00012967"/>
    </source>
</evidence>
<gene>
    <name evidence="12" type="primary">ldh_1</name>
    <name evidence="7" type="synonym">ldh</name>
    <name evidence="12" type="ORF">ERS852470_01161</name>
</gene>
<dbReference type="Proteomes" id="UP000095558">
    <property type="component" value="Unassembled WGS sequence"/>
</dbReference>
<dbReference type="NCBIfam" id="TIGR01771">
    <property type="entry name" value="L-LDH-NAD"/>
    <property type="match status" value="1"/>
</dbReference>
<feature type="binding site" evidence="9">
    <location>
        <begin position="12"/>
        <end position="17"/>
    </location>
    <ligand>
        <name>NAD(+)</name>
        <dbReference type="ChEBI" id="CHEBI:57540"/>
    </ligand>
</feature>
<comment type="function">
    <text evidence="7">Catalyzes the conversion of lactate to pyruvate.</text>
</comment>
<feature type="binding site" evidence="7">
    <location>
        <position position="16"/>
    </location>
    <ligand>
        <name>NAD(+)</name>
        <dbReference type="ChEBI" id="CHEBI:57540"/>
    </ligand>
</feature>
<dbReference type="GO" id="GO:0005737">
    <property type="term" value="C:cytoplasm"/>
    <property type="evidence" value="ECO:0007669"/>
    <property type="project" value="UniProtKB-SubCell"/>
</dbReference>
<comment type="subunit">
    <text evidence="7">Homotetramer.</text>
</comment>
<feature type="binding site" evidence="7">
    <location>
        <begin position="152"/>
        <end position="155"/>
    </location>
    <ligand>
        <name>substrate</name>
    </ligand>
</feature>
<evidence type="ECO:0000256" key="2">
    <source>
        <dbReference type="ARBA" id="ARBA00006054"/>
    </source>
</evidence>
<comment type="similarity">
    <text evidence="2 7">Belongs to the LDH/MDH superfamily. LDH family.</text>
</comment>
<dbReference type="GO" id="GO:0004459">
    <property type="term" value="F:L-lactate dehydrogenase (NAD+) activity"/>
    <property type="evidence" value="ECO:0007669"/>
    <property type="project" value="UniProtKB-UniRule"/>
</dbReference>
<evidence type="ECO:0000256" key="9">
    <source>
        <dbReference type="PIRSR" id="PIRSR000102-3"/>
    </source>
</evidence>
<dbReference type="PROSITE" id="PS00064">
    <property type="entry name" value="L_LDH"/>
    <property type="match status" value="1"/>
</dbReference>
<dbReference type="Gene3D" id="3.90.110.10">
    <property type="entry name" value="Lactate dehydrogenase/glycoside hydrolase, family 4, C-terminal"/>
    <property type="match status" value="1"/>
</dbReference>
<dbReference type="UniPathway" id="UPA00554">
    <property type="reaction ID" value="UER00611"/>
</dbReference>
<feature type="binding site" evidence="7 9">
    <location>
        <position position="37"/>
    </location>
    <ligand>
        <name>NAD(+)</name>
        <dbReference type="ChEBI" id="CHEBI:57540"/>
    </ligand>
</feature>
<dbReference type="Pfam" id="PF02866">
    <property type="entry name" value="Ldh_1_C"/>
    <property type="match status" value="1"/>
</dbReference>
<feature type="binding site" evidence="7">
    <location>
        <position position="147"/>
    </location>
    <ligand>
        <name>NAD(+)</name>
        <dbReference type="ChEBI" id="CHEBI:57540"/>
    </ligand>
</feature>
<dbReference type="PRINTS" id="PR00086">
    <property type="entry name" value="LLDHDRGNASE"/>
</dbReference>
<dbReference type="FunFam" id="3.40.50.720:FF:000018">
    <property type="entry name" value="Malate dehydrogenase"/>
    <property type="match status" value="1"/>
</dbReference>
<evidence type="ECO:0000256" key="5">
    <source>
        <dbReference type="ARBA" id="ARBA00023027"/>
    </source>
</evidence>
<evidence type="ECO:0000256" key="1">
    <source>
        <dbReference type="ARBA" id="ARBA00004843"/>
    </source>
</evidence>
<dbReference type="GeneID" id="83011953"/>
<comment type="caution">
    <text evidence="7">Lacks conserved residue(s) required for the propagation of feature annotation.</text>
</comment>
<keyword evidence="5 7" id="KW-0520">NAD</keyword>
<evidence type="ECO:0000313" key="12">
    <source>
        <dbReference type="EMBL" id="CUN98306.1"/>
    </source>
</evidence>
<evidence type="ECO:0000259" key="10">
    <source>
        <dbReference type="Pfam" id="PF00056"/>
    </source>
</evidence>
<proteinExistence type="inferred from homology"/>
<dbReference type="EMBL" id="CYZV01000010">
    <property type="protein sequence ID" value="CUN98306.1"/>
    <property type="molecule type" value="Genomic_DNA"/>
</dbReference>
<feature type="binding site" evidence="7">
    <location>
        <position position="234"/>
    </location>
    <ligand>
        <name>substrate</name>
    </ligand>
</feature>
<dbReference type="EC" id="1.1.1.27" evidence="3 7"/>
<dbReference type="InterPro" id="IPR001557">
    <property type="entry name" value="L-lactate/malate_DH"/>
</dbReference>
<dbReference type="InterPro" id="IPR018177">
    <property type="entry name" value="L-lactate_DH_AS"/>
</dbReference>
<accession>A0A174BF74</accession>
<sequence>MLIKNSKVAIIGAGNVGVTTAFCLQNQGLCDEIILIDINRDKALGEVLDLNHAGAFMNRNVKISVGDYKDCKDADIVVMTASAPMAITDNDRLKMLEKSQNIVKSVVDSVMESGFEGIFIVVSNPVDIMTYYTWKISGLPKNQVIGSGTTLDTARLKYYLAKRIDVDPRSVEAFVIGEHGDSELVSWSTVTVGGKDFESIVRDNKERVGVEPYDSLEEETIKGGWEIFHKKGNTSYGIAASVAGIVKTILHNENRILPVSTLLSGEYNEHDIFISVPAIIDRQGVKEIVELNLTEEEQRNFDNSCKIVRDKYKELNF</sequence>
<feature type="binding site" evidence="7">
    <location>
        <position position="92"/>
    </location>
    <ligand>
        <name>substrate</name>
    </ligand>
</feature>
<evidence type="ECO:0000256" key="7">
    <source>
        <dbReference type="HAMAP-Rule" id="MF_00488"/>
    </source>
</evidence>
<evidence type="ECO:0000313" key="13">
    <source>
        <dbReference type="Proteomes" id="UP000095558"/>
    </source>
</evidence>
<reference evidence="12 13" key="1">
    <citation type="submission" date="2015-09" db="EMBL/GenBank/DDBJ databases">
        <authorList>
            <consortium name="Pathogen Informatics"/>
        </authorList>
    </citation>
    <scope>NUCLEOTIDE SEQUENCE [LARGE SCALE GENOMIC DNA]</scope>
    <source>
        <strain evidence="12 13">2789STDY5834855</strain>
    </source>
</reference>
<dbReference type="GO" id="GO:0006096">
    <property type="term" value="P:glycolytic process"/>
    <property type="evidence" value="ECO:0007669"/>
    <property type="project" value="UniProtKB-UniRule"/>
</dbReference>
<dbReference type="InterPro" id="IPR036291">
    <property type="entry name" value="NAD(P)-bd_dom_sf"/>
</dbReference>
<dbReference type="CDD" id="cd05291">
    <property type="entry name" value="HicDH_like"/>
    <property type="match status" value="1"/>
</dbReference>
<protein>
    <recommendedName>
        <fullName evidence="3 7">L-lactate dehydrogenase</fullName>
        <shortName evidence="7">L-LDH</shortName>
        <ecNumber evidence="3 7">1.1.1.27</ecNumber>
    </recommendedName>
</protein>
<keyword evidence="4 7" id="KW-0560">Oxidoreductase</keyword>
<feature type="binding site" evidence="7">
    <location>
        <position position="105"/>
    </location>
    <ligand>
        <name>NAD(+)</name>
        <dbReference type="ChEBI" id="CHEBI:57540"/>
    </ligand>
</feature>
<evidence type="ECO:0000256" key="4">
    <source>
        <dbReference type="ARBA" id="ARBA00023002"/>
    </source>
</evidence>
<comment type="pathway">
    <text evidence="1 7">Fermentation; pyruvate fermentation to lactate; (S)-lactate from pyruvate: step 1/1.</text>
</comment>
<dbReference type="SUPFAM" id="SSF51735">
    <property type="entry name" value="NAD(P)-binding Rossmann-fold domains"/>
    <property type="match status" value="1"/>
</dbReference>
<dbReference type="GO" id="GO:0006089">
    <property type="term" value="P:lactate metabolic process"/>
    <property type="evidence" value="ECO:0007669"/>
    <property type="project" value="TreeGrafter"/>
</dbReference>
<dbReference type="NCBIfam" id="NF004863">
    <property type="entry name" value="PRK06223.1"/>
    <property type="match status" value="1"/>
</dbReference>
<comment type="catalytic activity">
    <reaction evidence="6 7">
        <text>(S)-lactate + NAD(+) = pyruvate + NADH + H(+)</text>
        <dbReference type="Rhea" id="RHEA:23444"/>
        <dbReference type="ChEBI" id="CHEBI:15361"/>
        <dbReference type="ChEBI" id="CHEBI:15378"/>
        <dbReference type="ChEBI" id="CHEBI:16651"/>
        <dbReference type="ChEBI" id="CHEBI:57540"/>
        <dbReference type="ChEBI" id="CHEBI:57945"/>
        <dbReference type="EC" id="1.1.1.27"/>
    </reaction>
</comment>
<feature type="domain" description="Lactate/malate dehydrogenase C-terminal" evidence="11">
    <location>
        <begin position="149"/>
        <end position="313"/>
    </location>
</feature>
<dbReference type="OrthoDB" id="9802969at2"/>
<feature type="domain" description="Lactate/malate dehydrogenase N-terminal" evidence="10">
    <location>
        <begin position="7"/>
        <end position="146"/>
    </location>
</feature>
<feature type="binding site" evidence="7 9">
    <location>
        <begin position="122"/>
        <end position="124"/>
    </location>
    <ligand>
        <name>NAD(+)</name>
        <dbReference type="ChEBI" id="CHEBI:57540"/>
    </ligand>
</feature>
<dbReference type="PANTHER" id="PTHR43128:SF16">
    <property type="entry name" value="L-LACTATE DEHYDROGENASE"/>
    <property type="match status" value="1"/>
</dbReference>
<dbReference type="InterPro" id="IPR015955">
    <property type="entry name" value="Lactate_DH/Glyco_Ohase_4_C"/>
</dbReference>
<dbReference type="Pfam" id="PF00056">
    <property type="entry name" value="Ldh_1_N"/>
    <property type="match status" value="1"/>
</dbReference>
<dbReference type="PIRSF" id="PIRSF000102">
    <property type="entry name" value="Lac_mal_DH"/>
    <property type="match status" value="1"/>
</dbReference>
<feature type="binding site" evidence="7">
    <location>
        <begin position="124"/>
        <end position="127"/>
    </location>
    <ligand>
        <name>substrate</name>
    </ligand>
</feature>
<dbReference type="AlphaFoldDB" id="A0A174BF74"/>
<feature type="binding site" evidence="7">
    <location>
        <position position="68"/>
    </location>
    <ligand>
        <name>NAD(+)</name>
        <dbReference type="ChEBI" id="CHEBI:57540"/>
    </ligand>
</feature>
<evidence type="ECO:0000259" key="11">
    <source>
        <dbReference type="Pfam" id="PF02866"/>
    </source>
</evidence>
<feature type="active site" description="Proton acceptor" evidence="7 8">
    <location>
        <position position="179"/>
    </location>
</feature>
<organism evidence="12 13">
    <name type="scientific">Clostridium disporicum</name>
    <dbReference type="NCBI Taxonomy" id="84024"/>
    <lineage>
        <taxon>Bacteria</taxon>
        <taxon>Bacillati</taxon>
        <taxon>Bacillota</taxon>
        <taxon>Clostridia</taxon>
        <taxon>Eubacteriales</taxon>
        <taxon>Clostridiaceae</taxon>
        <taxon>Clostridium</taxon>
    </lineage>
</organism>
<evidence type="ECO:0000256" key="6">
    <source>
        <dbReference type="ARBA" id="ARBA00049258"/>
    </source>
</evidence>
<dbReference type="HAMAP" id="MF_00488">
    <property type="entry name" value="Lactate_dehydrog"/>
    <property type="match status" value="1"/>
</dbReference>
<comment type="subcellular location">
    <subcellularLocation>
        <location evidence="7">Cytoplasm</location>
    </subcellularLocation>
</comment>
<dbReference type="InterPro" id="IPR001236">
    <property type="entry name" value="Lactate/malate_DH_N"/>
</dbReference>
<evidence type="ECO:0000256" key="8">
    <source>
        <dbReference type="PIRSR" id="PIRSR000102-1"/>
    </source>
</evidence>
<feature type="binding site" evidence="7">
    <location>
        <position position="42"/>
    </location>
    <ligand>
        <name>NAD(+)</name>
        <dbReference type="ChEBI" id="CHEBI:57540"/>
    </ligand>
</feature>
<dbReference type="Gene3D" id="3.40.50.720">
    <property type="entry name" value="NAD(P)-binding Rossmann-like Domain"/>
    <property type="match status" value="1"/>
</dbReference>